<proteinExistence type="predicted"/>
<feature type="non-terminal residue" evidence="1">
    <location>
        <position position="60"/>
    </location>
</feature>
<evidence type="ECO:0000313" key="1">
    <source>
        <dbReference type="EMBL" id="SVB01101.1"/>
    </source>
</evidence>
<gene>
    <name evidence="1" type="ORF">METZ01_LOCUS153955</name>
</gene>
<accession>A0A382AII4</accession>
<protein>
    <submittedName>
        <fullName evidence="1">Uncharacterized protein</fullName>
    </submittedName>
</protein>
<reference evidence="1" key="1">
    <citation type="submission" date="2018-05" db="EMBL/GenBank/DDBJ databases">
        <authorList>
            <person name="Lanie J.A."/>
            <person name="Ng W.-L."/>
            <person name="Kazmierczak K.M."/>
            <person name="Andrzejewski T.M."/>
            <person name="Davidsen T.M."/>
            <person name="Wayne K.J."/>
            <person name="Tettelin H."/>
            <person name="Glass J.I."/>
            <person name="Rusch D."/>
            <person name="Podicherti R."/>
            <person name="Tsui H.-C.T."/>
            <person name="Winkler M.E."/>
        </authorList>
    </citation>
    <scope>NUCLEOTIDE SEQUENCE</scope>
</reference>
<dbReference type="AlphaFoldDB" id="A0A382AII4"/>
<organism evidence="1">
    <name type="scientific">marine metagenome</name>
    <dbReference type="NCBI Taxonomy" id="408172"/>
    <lineage>
        <taxon>unclassified sequences</taxon>
        <taxon>metagenomes</taxon>
        <taxon>ecological metagenomes</taxon>
    </lineage>
</organism>
<name>A0A382AII4_9ZZZZ</name>
<sequence>MRVSNKSFLTLFVLFFIFIAFEAYSKEPVVVSKIRFADIESGVRVVVDLNDRIKYEYLTL</sequence>
<dbReference type="EMBL" id="UINC01025467">
    <property type="protein sequence ID" value="SVB01101.1"/>
    <property type="molecule type" value="Genomic_DNA"/>
</dbReference>